<evidence type="ECO:0000256" key="1">
    <source>
        <dbReference type="SAM" id="MobiDB-lite"/>
    </source>
</evidence>
<sequence length="733" mass="83316">MLQGLGILALKPEYHDALLKYDLPDTIMSLILPGDELFYTNQTTKYPKYVKYLAARILVYLGLFEKVSNKVNLFDILEMQPEQIDLDRPQSFENNFIHNMAIGENLVIKDGRFNTAAIRIEKLLDNILKEIKNDQMDKIKFDLNENCDHLYYNMSYLCTLVHPLIIIRLLEHRLFTPLLKKSNSRKPSSFSLLANLKSIPTSTSFPSNNKLADSNEKALKPDHNQKVFRKCSEGMYERWHARKESQLSLTDKQQSVTKTAYLKDLSKKIMKRVNSGNQFGYSNFKKSFKYSRVRKNSHNQNEEKTSASVDSLNHSPEVVSSSFAQKKCSKSNTNSLDRSCAKETLYLNDVHLFNQPDLKEMEKNLINLPTFTISDEHASNTLPSSSCLVTDQASLGLNGNNCDPVCGLKVNNLDRNERRRKSDLIEMVKKNVNIFRKRNSLSLNHLCDNKNYFFGKKVNQKFTPISKSLSELSSNIKSLFKRSIDEFKMKTSSTETAKINLLKDKSFQSQLKAPQHCYHFRSNSPIDANQSTVLNKSFTSKNSAYSIGFLPSPDMNSPTLSSSIDAKAMSKNYSLGVIALTTAAATIGSSFILTNKQNEEIKNKLNSIQNELNSKSPRKLITSSSLTPITIQINDHSDRVSKTFSNNQIDEFQNKSCNRQHKDHGTTIAAHKTPSFSSDAFHTNKGTNPQPNKQGSEVLNLLSLWIKNSPNDFLVKKRTRTLAMQMEDENINR</sequence>
<name>A0A3M7P956_BRAPC</name>
<reference evidence="2 3" key="1">
    <citation type="journal article" date="2018" name="Sci. Rep.">
        <title>Genomic signatures of local adaptation to the degree of environmental predictability in rotifers.</title>
        <authorList>
            <person name="Franch-Gras L."/>
            <person name="Hahn C."/>
            <person name="Garcia-Roger E.M."/>
            <person name="Carmona M.J."/>
            <person name="Serra M."/>
            <person name="Gomez A."/>
        </authorList>
    </citation>
    <scope>NUCLEOTIDE SEQUENCE [LARGE SCALE GENOMIC DNA]</scope>
    <source>
        <strain evidence="2">HYR1</strain>
    </source>
</reference>
<dbReference type="EMBL" id="REGN01012387">
    <property type="protein sequence ID" value="RMZ95519.1"/>
    <property type="molecule type" value="Genomic_DNA"/>
</dbReference>
<keyword evidence="3" id="KW-1185">Reference proteome</keyword>
<gene>
    <name evidence="2" type="ORF">BpHYR1_045848</name>
</gene>
<protein>
    <submittedName>
        <fullName evidence="2">1-phosphatidylinositol 4-5-bisphosphate phosphodiesterase epsilon-1</fullName>
    </submittedName>
</protein>
<feature type="region of interest" description="Disordered" evidence="1">
    <location>
        <begin position="293"/>
        <end position="312"/>
    </location>
</feature>
<dbReference type="OrthoDB" id="269822at2759"/>
<feature type="region of interest" description="Disordered" evidence="1">
    <location>
        <begin position="676"/>
        <end position="695"/>
    </location>
</feature>
<evidence type="ECO:0000313" key="3">
    <source>
        <dbReference type="Proteomes" id="UP000276133"/>
    </source>
</evidence>
<dbReference type="Proteomes" id="UP000276133">
    <property type="component" value="Unassembled WGS sequence"/>
</dbReference>
<evidence type="ECO:0000313" key="2">
    <source>
        <dbReference type="EMBL" id="RMZ95519.1"/>
    </source>
</evidence>
<accession>A0A3M7P956</accession>
<organism evidence="2 3">
    <name type="scientific">Brachionus plicatilis</name>
    <name type="common">Marine rotifer</name>
    <name type="synonym">Brachionus muelleri</name>
    <dbReference type="NCBI Taxonomy" id="10195"/>
    <lineage>
        <taxon>Eukaryota</taxon>
        <taxon>Metazoa</taxon>
        <taxon>Spiralia</taxon>
        <taxon>Gnathifera</taxon>
        <taxon>Rotifera</taxon>
        <taxon>Eurotatoria</taxon>
        <taxon>Monogononta</taxon>
        <taxon>Pseudotrocha</taxon>
        <taxon>Ploima</taxon>
        <taxon>Brachionidae</taxon>
        <taxon>Brachionus</taxon>
    </lineage>
</organism>
<dbReference type="AlphaFoldDB" id="A0A3M7P956"/>
<proteinExistence type="predicted"/>
<comment type="caution">
    <text evidence="2">The sequence shown here is derived from an EMBL/GenBank/DDBJ whole genome shotgun (WGS) entry which is preliminary data.</text>
</comment>